<evidence type="ECO:0000313" key="2">
    <source>
        <dbReference type="EMBL" id="NIK74632.1"/>
    </source>
</evidence>
<evidence type="ECO:0000256" key="1">
    <source>
        <dbReference type="SAM" id="Coils"/>
    </source>
</evidence>
<sequence length="59" mass="6892">MERNHVLAQNDRSIEELQESIVELVRACRNKELLEQLLEQLLPQLDVAASSQPSRRWHA</sequence>
<accession>A0A846MTH8</accession>
<name>A0A846MTH8_9BACT</name>
<keyword evidence="3" id="KW-1185">Reference proteome</keyword>
<dbReference type="RefSeq" id="WP_166920593.1">
    <property type="nucleotide sequence ID" value="NZ_JAASRN010000004.1"/>
</dbReference>
<dbReference type="AlphaFoldDB" id="A0A846MTH8"/>
<dbReference type="EMBL" id="JAASRN010000004">
    <property type="protein sequence ID" value="NIK74632.1"/>
    <property type="molecule type" value="Genomic_DNA"/>
</dbReference>
<keyword evidence="1" id="KW-0175">Coiled coil</keyword>
<organism evidence="2 3">
    <name type="scientific">Thermonema lapsum</name>
    <dbReference type="NCBI Taxonomy" id="28195"/>
    <lineage>
        <taxon>Bacteria</taxon>
        <taxon>Pseudomonadati</taxon>
        <taxon>Bacteroidota</taxon>
        <taxon>Cytophagia</taxon>
        <taxon>Cytophagales</taxon>
        <taxon>Thermonemataceae</taxon>
        <taxon>Thermonema</taxon>
    </lineage>
</organism>
<feature type="coiled-coil region" evidence="1">
    <location>
        <begin position="7"/>
        <end position="34"/>
    </location>
</feature>
<reference evidence="2 3" key="1">
    <citation type="submission" date="2020-03" db="EMBL/GenBank/DDBJ databases">
        <title>Genomic Encyclopedia of Type Strains, Phase IV (KMG-IV): sequencing the most valuable type-strain genomes for metagenomic binning, comparative biology and taxonomic classification.</title>
        <authorList>
            <person name="Goeker M."/>
        </authorList>
    </citation>
    <scope>NUCLEOTIDE SEQUENCE [LARGE SCALE GENOMIC DNA]</scope>
    <source>
        <strain evidence="2 3">DSM 5718</strain>
    </source>
</reference>
<protein>
    <submittedName>
        <fullName evidence="2">Uncharacterized protein</fullName>
    </submittedName>
</protein>
<dbReference type="Proteomes" id="UP000537126">
    <property type="component" value="Unassembled WGS sequence"/>
</dbReference>
<evidence type="ECO:0000313" key="3">
    <source>
        <dbReference type="Proteomes" id="UP000537126"/>
    </source>
</evidence>
<comment type="caution">
    <text evidence="2">The sequence shown here is derived from an EMBL/GenBank/DDBJ whole genome shotgun (WGS) entry which is preliminary data.</text>
</comment>
<gene>
    <name evidence="2" type="ORF">FHS56_002161</name>
</gene>
<proteinExistence type="predicted"/>